<sequence>MKHALIVGASGDIGIETAKQLAAQGWSLYLHYNQQNEKITELITKLHAKYPKQDFLSFSFDMSTATNLDKFLENIFELDTIIFAQGTTTYKLLVQTTKEEIQHLWSMQVAVPIEIIKALQEKLAKSTHGRIIFVGSVYGAVGSAMEVSYSMVKGAQTAFANAYAKEVASLGITVNVVAPGAVDTHMNQFLAKNERQAITDDIPTGKFATPADIAFWIVQLTNQDAGYMTGQTIYVDGGWLK</sequence>
<dbReference type="CDD" id="cd05233">
    <property type="entry name" value="SDR_c"/>
    <property type="match status" value="1"/>
</dbReference>
<dbReference type="InterPro" id="IPR036291">
    <property type="entry name" value="NAD(P)-bd_dom_sf"/>
</dbReference>
<dbReference type="Gene3D" id="3.40.50.720">
    <property type="entry name" value="NAD(P)-binding Rossmann-like Domain"/>
    <property type="match status" value="1"/>
</dbReference>
<dbReference type="SUPFAM" id="SSF51735">
    <property type="entry name" value="NAD(P)-binding Rossmann-fold domains"/>
    <property type="match status" value="1"/>
</dbReference>
<dbReference type="Pfam" id="PF13561">
    <property type="entry name" value="adh_short_C2"/>
    <property type="match status" value="1"/>
</dbReference>
<dbReference type="InterPro" id="IPR002347">
    <property type="entry name" value="SDR_fam"/>
</dbReference>
<organism evidence="2 3">
    <name type="scientific">Pediococcus inopinatus</name>
    <dbReference type="NCBI Taxonomy" id="114090"/>
    <lineage>
        <taxon>Bacteria</taxon>
        <taxon>Bacillati</taxon>
        <taxon>Bacillota</taxon>
        <taxon>Bacilli</taxon>
        <taxon>Lactobacillales</taxon>
        <taxon>Lactobacillaceae</taxon>
        <taxon>Pediococcus</taxon>
    </lineage>
</organism>
<dbReference type="PANTHER" id="PTHR42879">
    <property type="entry name" value="3-OXOACYL-(ACYL-CARRIER-PROTEIN) REDUCTASE"/>
    <property type="match status" value="1"/>
</dbReference>
<dbReference type="PRINTS" id="PR00081">
    <property type="entry name" value="GDHRDH"/>
</dbReference>
<dbReference type="PANTHER" id="PTHR42879:SF2">
    <property type="entry name" value="3-OXOACYL-[ACYL-CARRIER-PROTEIN] REDUCTASE FABG"/>
    <property type="match status" value="1"/>
</dbReference>
<dbReference type="Proteomes" id="UP001302696">
    <property type="component" value="Chromosome"/>
</dbReference>
<comment type="similarity">
    <text evidence="1">Belongs to the short-chain dehydrogenases/reductases (SDR) family.</text>
</comment>
<dbReference type="RefSeq" id="WP_057774671.1">
    <property type="nucleotide sequence ID" value="NZ_BBIM01000034.1"/>
</dbReference>
<reference evidence="3" key="1">
    <citation type="submission" date="2024-06" db="EMBL/GenBank/DDBJ databases">
        <authorList>
            <person name="Chang H.C."/>
            <person name="Mun S.Y."/>
        </authorList>
    </citation>
    <scope>NUCLEOTIDE SEQUENCE [LARGE SCALE GENOMIC DNA]</scope>
    <source>
        <strain evidence="3">KT1</strain>
    </source>
</reference>
<gene>
    <name evidence="2" type="ORF">N6G96_07785</name>
</gene>
<evidence type="ECO:0000313" key="3">
    <source>
        <dbReference type="Proteomes" id="UP001302696"/>
    </source>
</evidence>
<evidence type="ECO:0000256" key="1">
    <source>
        <dbReference type="ARBA" id="ARBA00006484"/>
    </source>
</evidence>
<evidence type="ECO:0000313" key="2">
    <source>
        <dbReference type="EMBL" id="WPC21173.1"/>
    </source>
</evidence>
<dbReference type="NCBIfam" id="NF047420">
    <property type="entry name" value="EF_P_mod_YmfI"/>
    <property type="match status" value="1"/>
</dbReference>
<dbReference type="EMBL" id="CP104778">
    <property type="protein sequence ID" value="WPC21173.1"/>
    <property type="molecule type" value="Genomic_DNA"/>
</dbReference>
<proteinExistence type="inferred from homology"/>
<accession>A0ABZ0Q2I7</accession>
<name>A0ABZ0Q2I7_9LACO</name>
<dbReference type="InterPro" id="IPR050259">
    <property type="entry name" value="SDR"/>
</dbReference>
<keyword evidence="3" id="KW-1185">Reference proteome</keyword>
<protein>
    <submittedName>
        <fullName evidence="2">SDR family oxidoreductase</fullName>
    </submittedName>
</protein>